<sequence length="91" mass="10539">MPGIQVGVMRKWDVAHDTVDMVWRTVHKPNPNIMLELRHEHRRREDLVSRSLCRAQRRGGPGPGRLVVLTRVLTPQKVHEVSEGMRKSKKT</sequence>
<dbReference type="Proteomes" id="UP000324222">
    <property type="component" value="Unassembled WGS sequence"/>
</dbReference>
<reference evidence="1 2" key="1">
    <citation type="submission" date="2019-05" db="EMBL/GenBank/DDBJ databases">
        <title>Another draft genome of Portunus trituberculatus and its Hox gene families provides insights of decapod evolution.</title>
        <authorList>
            <person name="Jeong J.-H."/>
            <person name="Song I."/>
            <person name="Kim S."/>
            <person name="Choi T."/>
            <person name="Kim D."/>
            <person name="Ryu S."/>
            <person name="Kim W."/>
        </authorList>
    </citation>
    <scope>NUCLEOTIDE SEQUENCE [LARGE SCALE GENOMIC DNA]</scope>
    <source>
        <tissue evidence="1">Muscle</tissue>
    </source>
</reference>
<evidence type="ECO:0000313" key="1">
    <source>
        <dbReference type="EMBL" id="MPC22721.1"/>
    </source>
</evidence>
<dbReference type="AlphaFoldDB" id="A0A5B7DMC1"/>
<dbReference type="EMBL" id="VSRR010001118">
    <property type="protein sequence ID" value="MPC22721.1"/>
    <property type="molecule type" value="Genomic_DNA"/>
</dbReference>
<name>A0A5B7DMC1_PORTR</name>
<proteinExistence type="predicted"/>
<evidence type="ECO:0000313" key="2">
    <source>
        <dbReference type="Proteomes" id="UP000324222"/>
    </source>
</evidence>
<protein>
    <submittedName>
        <fullName evidence="1">Uncharacterized protein</fullName>
    </submittedName>
</protein>
<gene>
    <name evidence="1" type="ORF">E2C01_015743</name>
</gene>
<organism evidence="1 2">
    <name type="scientific">Portunus trituberculatus</name>
    <name type="common">Swimming crab</name>
    <name type="synonym">Neptunus trituberculatus</name>
    <dbReference type="NCBI Taxonomy" id="210409"/>
    <lineage>
        <taxon>Eukaryota</taxon>
        <taxon>Metazoa</taxon>
        <taxon>Ecdysozoa</taxon>
        <taxon>Arthropoda</taxon>
        <taxon>Crustacea</taxon>
        <taxon>Multicrustacea</taxon>
        <taxon>Malacostraca</taxon>
        <taxon>Eumalacostraca</taxon>
        <taxon>Eucarida</taxon>
        <taxon>Decapoda</taxon>
        <taxon>Pleocyemata</taxon>
        <taxon>Brachyura</taxon>
        <taxon>Eubrachyura</taxon>
        <taxon>Portunoidea</taxon>
        <taxon>Portunidae</taxon>
        <taxon>Portuninae</taxon>
        <taxon>Portunus</taxon>
    </lineage>
</organism>
<keyword evidence="2" id="KW-1185">Reference proteome</keyword>
<comment type="caution">
    <text evidence="1">The sequence shown here is derived from an EMBL/GenBank/DDBJ whole genome shotgun (WGS) entry which is preliminary data.</text>
</comment>
<accession>A0A5B7DMC1</accession>